<reference evidence="7" key="1">
    <citation type="submission" date="2020-07" db="EMBL/GenBank/DDBJ databases">
        <title>The High-quality genome of the commercially important snow crab, Chionoecetes opilio.</title>
        <authorList>
            <person name="Jeong J.-H."/>
            <person name="Ryu S."/>
        </authorList>
    </citation>
    <scope>NUCLEOTIDE SEQUENCE</scope>
    <source>
        <strain evidence="7">MADBK_172401_WGS</strain>
        <tissue evidence="7">Digestive gland</tissue>
    </source>
</reference>
<keyword evidence="5" id="KW-0472">Membrane</keyword>
<dbReference type="InterPro" id="IPR034027">
    <property type="entry name" value="Reprolysin_adamalysin"/>
</dbReference>
<feature type="compositionally biased region" description="Basic residues" evidence="4">
    <location>
        <begin position="509"/>
        <end position="519"/>
    </location>
</feature>
<feature type="active site" evidence="3">
    <location>
        <position position="211"/>
    </location>
</feature>
<dbReference type="GO" id="GO:0046872">
    <property type="term" value="F:metal ion binding"/>
    <property type="evidence" value="ECO:0007669"/>
    <property type="project" value="UniProtKB-KW"/>
</dbReference>
<dbReference type="CDD" id="cd04269">
    <property type="entry name" value="ZnMc_adamalysin_II_like"/>
    <property type="match status" value="1"/>
</dbReference>
<dbReference type="PROSITE" id="PS50215">
    <property type="entry name" value="ADAM_MEPRO"/>
    <property type="match status" value="1"/>
</dbReference>
<keyword evidence="5" id="KW-0812">Transmembrane</keyword>
<evidence type="ECO:0000313" key="8">
    <source>
        <dbReference type="Proteomes" id="UP000770661"/>
    </source>
</evidence>
<dbReference type="Proteomes" id="UP000770661">
    <property type="component" value="Unassembled WGS sequence"/>
</dbReference>
<feature type="compositionally biased region" description="Basic residues" evidence="4">
    <location>
        <begin position="471"/>
        <end position="488"/>
    </location>
</feature>
<dbReference type="AlphaFoldDB" id="A0A8J4YDW6"/>
<keyword evidence="1" id="KW-0378">Hydrolase</keyword>
<name>A0A8J4YDW6_CHIOP</name>
<evidence type="ECO:0000256" key="2">
    <source>
        <dbReference type="ARBA" id="ARBA00023157"/>
    </source>
</evidence>
<dbReference type="InterPro" id="IPR024079">
    <property type="entry name" value="MetalloPept_cat_dom_sf"/>
</dbReference>
<accession>A0A8J4YDW6</accession>
<feature type="binding site" evidence="3">
    <location>
        <position position="214"/>
    </location>
    <ligand>
        <name>Zn(2+)</name>
        <dbReference type="ChEBI" id="CHEBI:29105"/>
        <note>catalytic</note>
    </ligand>
</feature>
<dbReference type="EMBL" id="JACEEZ010004745">
    <property type="protein sequence ID" value="KAG0726188.1"/>
    <property type="molecule type" value="Genomic_DNA"/>
</dbReference>
<proteinExistence type="predicted"/>
<feature type="binding site" evidence="3">
    <location>
        <position position="220"/>
    </location>
    <ligand>
        <name>Zn(2+)</name>
        <dbReference type="ChEBI" id="CHEBI:29105"/>
        <note>catalytic</note>
    </ligand>
</feature>
<organism evidence="7 8">
    <name type="scientific">Chionoecetes opilio</name>
    <name type="common">Atlantic snow crab</name>
    <name type="synonym">Cancer opilio</name>
    <dbReference type="NCBI Taxonomy" id="41210"/>
    <lineage>
        <taxon>Eukaryota</taxon>
        <taxon>Metazoa</taxon>
        <taxon>Ecdysozoa</taxon>
        <taxon>Arthropoda</taxon>
        <taxon>Crustacea</taxon>
        <taxon>Multicrustacea</taxon>
        <taxon>Malacostraca</taxon>
        <taxon>Eumalacostraca</taxon>
        <taxon>Eucarida</taxon>
        <taxon>Decapoda</taxon>
        <taxon>Pleocyemata</taxon>
        <taxon>Brachyura</taxon>
        <taxon>Eubrachyura</taxon>
        <taxon>Majoidea</taxon>
        <taxon>Majidae</taxon>
        <taxon>Chionoecetes</taxon>
    </lineage>
</organism>
<evidence type="ECO:0000313" key="7">
    <source>
        <dbReference type="EMBL" id="KAG0726188.1"/>
    </source>
</evidence>
<evidence type="ECO:0000259" key="6">
    <source>
        <dbReference type="PROSITE" id="PS50215"/>
    </source>
</evidence>
<evidence type="ECO:0000256" key="5">
    <source>
        <dbReference type="SAM" id="Phobius"/>
    </source>
</evidence>
<keyword evidence="1" id="KW-0645">Protease</keyword>
<dbReference type="Gene3D" id="3.40.390.10">
    <property type="entry name" value="Collagenase (Catalytic Domain)"/>
    <property type="match status" value="1"/>
</dbReference>
<sequence length="577" mass="65140">MNQVASAKGNVTVNHELADGQGNVCMTEVERSLSGDRLWIQPNTSYVELVVVVDKSLYTRIADSSSTSSTSSSSSDVGKFISRRVRAITNVVNALYRPIGIIVVLTHLEIWSDEDKIEVVEGNSSSTLSHFNNYYATFRREAPLVPMDNMQLLTGVSFENDTVGKATVSAMCGPGSVGVSMDAKARSHALNPRPFLNPRQFLGTAETLVHEMGHNLGLNHVNETEGCACEDMNCIMLSRGMGCVQVWGGGATPCDAHQAERLNVKGDKWGSCGYVDRAKEELKPCAVADAECGTLFCHTPAATPPTAFFLYRTSWVSEEGCVAVIPNNTYPQSLWLVPDGAPCGDGKMCINQHCSTRPMAIATIVFIIVTLVLALLTLLLWDHIRHCWERSGGRHFCITHFYYCGICLDTLCFPCMNRLNRMVVSLLPVYKCPCAMIRDTIIKPLCVEEEQEEEEEEEEEEQKEEEEEEKKRRRKRKKSKRRRRRRSRIGGGGAELEEEEQKEEEEKKRSRRRRRRRRGGGGGGGGEEEEQKRSRRRRRRRRRGAEGGGGEEEEEEEEEQKEEEEKKKKKRRRRRRS</sequence>
<keyword evidence="5" id="KW-1133">Transmembrane helix</keyword>
<keyword evidence="3" id="KW-0479">Metal-binding</keyword>
<keyword evidence="1" id="KW-0482">Metalloprotease</keyword>
<feature type="compositionally biased region" description="Acidic residues" evidence="4">
    <location>
        <begin position="453"/>
        <end position="468"/>
    </location>
</feature>
<dbReference type="GO" id="GO:0004222">
    <property type="term" value="F:metalloendopeptidase activity"/>
    <property type="evidence" value="ECO:0007669"/>
    <property type="project" value="InterPro"/>
</dbReference>
<dbReference type="PANTHER" id="PTHR11905">
    <property type="entry name" value="ADAM A DISINTEGRIN AND METALLOPROTEASE DOMAIN"/>
    <property type="match status" value="1"/>
</dbReference>
<dbReference type="Pfam" id="PF01421">
    <property type="entry name" value="Reprolysin"/>
    <property type="match status" value="1"/>
</dbReference>
<dbReference type="GO" id="GO:0006508">
    <property type="term" value="P:proteolysis"/>
    <property type="evidence" value="ECO:0007669"/>
    <property type="project" value="InterPro"/>
</dbReference>
<comment type="caution">
    <text evidence="3">Lacks conserved residue(s) required for the propagation of feature annotation.</text>
</comment>
<dbReference type="InterPro" id="IPR001590">
    <property type="entry name" value="Peptidase_M12B"/>
</dbReference>
<feature type="compositionally biased region" description="Basic residues" evidence="4">
    <location>
        <begin position="567"/>
        <end position="577"/>
    </location>
</feature>
<feature type="region of interest" description="Disordered" evidence="4">
    <location>
        <begin position="453"/>
        <end position="577"/>
    </location>
</feature>
<dbReference type="PANTHER" id="PTHR11905:SF159">
    <property type="entry name" value="ADAM METALLOPROTEASE"/>
    <property type="match status" value="1"/>
</dbReference>
<evidence type="ECO:0000256" key="3">
    <source>
        <dbReference type="PROSITE-ProRule" id="PRU00276"/>
    </source>
</evidence>
<keyword evidence="3" id="KW-0862">Zinc</keyword>
<dbReference type="SMART" id="SM00608">
    <property type="entry name" value="ACR"/>
    <property type="match status" value="1"/>
</dbReference>
<feature type="domain" description="Peptidase M12B" evidence="6">
    <location>
        <begin position="45"/>
        <end position="236"/>
    </location>
</feature>
<feature type="disulfide bond" evidence="3">
    <location>
        <begin position="229"/>
        <end position="234"/>
    </location>
</feature>
<evidence type="ECO:0000256" key="4">
    <source>
        <dbReference type="SAM" id="MobiDB-lite"/>
    </source>
</evidence>
<gene>
    <name evidence="7" type="primary">VM1H1</name>
    <name evidence="7" type="ORF">GWK47_037097</name>
</gene>
<dbReference type="OrthoDB" id="5951731at2759"/>
<protein>
    <submittedName>
        <fullName evidence="7">Snake venom metalloproteinase HF-1</fullName>
    </submittedName>
</protein>
<dbReference type="SUPFAM" id="SSF55486">
    <property type="entry name" value="Metalloproteases ('zincins'), catalytic domain"/>
    <property type="match status" value="1"/>
</dbReference>
<feature type="compositionally biased region" description="Basic residues" evidence="4">
    <location>
        <begin position="533"/>
        <end position="543"/>
    </location>
</feature>
<feature type="transmembrane region" description="Helical" evidence="5">
    <location>
        <begin position="359"/>
        <end position="381"/>
    </location>
</feature>
<dbReference type="InterPro" id="IPR006586">
    <property type="entry name" value="ADAM_Cys-rich"/>
</dbReference>
<feature type="compositionally biased region" description="Acidic residues" evidence="4">
    <location>
        <begin position="549"/>
        <end position="562"/>
    </location>
</feature>
<feature type="binding site" evidence="3">
    <location>
        <position position="210"/>
    </location>
    <ligand>
        <name>Zn(2+)</name>
        <dbReference type="ChEBI" id="CHEBI:29105"/>
        <note>catalytic</note>
    </ligand>
</feature>
<keyword evidence="2 3" id="KW-1015">Disulfide bond</keyword>
<keyword evidence="8" id="KW-1185">Reference proteome</keyword>
<comment type="caution">
    <text evidence="7">The sequence shown here is derived from an EMBL/GenBank/DDBJ whole genome shotgun (WGS) entry which is preliminary data.</text>
</comment>
<evidence type="ECO:0000256" key="1">
    <source>
        <dbReference type="ARBA" id="ARBA00023049"/>
    </source>
</evidence>